<dbReference type="EMBL" id="MLCB01000214">
    <property type="protein sequence ID" value="OJI91873.1"/>
    <property type="molecule type" value="Genomic_DNA"/>
</dbReference>
<dbReference type="InterPro" id="IPR000060">
    <property type="entry name" value="BCCT_transptr"/>
</dbReference>
<organism evidence="8 9">
    <name type="scientific">Planktotalea frisia</name>
    <dbReference type="NCBI Taxonomy" id="696762"/>
    <lineage>
        <taxon>Bacteria</taxon>
        <taxon>Pseudomonadati</taxon>
        <taxon>Pseudomonadota</taxon>
        <taxon>Alphaproteobacteria</taxon>
        <taxon>Rhodobacterales</taxon>
        <taxon>Paracoccaceae</taxon>
        <taxon>Planktotalea</taxon>
    </lineage>
</organism>
<keyword evidence="2" id="KW-0813">Transport</keyword>
<keyword evidence="4 7" id="KW-0812">Transmembrane</keyword>
<sequence>MVGGLLISGGTSAIQTAMVIGALPFSLVMVLMCIALIKAIYNDGRREAVGVPTTHSEIAAATPAE</sequence>
<evidence type="ECO:0000256" key="3">
    <source>
        <dbReference type="ARBA" id="ARBA00022475"/>
    </source>
</evidence>
<accession>A0A1L9NRN2</accession>
<dbReference type="STRING" id="696762.PFRI_39540"/>
<keyword evidence="9" id="KW-1185">Reference proteome</keyword>
<gene>
    <name evidence="8" type="ORF">PFRI_39540</name>
</gene>
<proteinExistence type="predicted"/>
<evidence type="ECO:0000256" key="2">
    <source>
        <dbReference type="ARBA" id="ARBA00022448"/>
    </source>
</evidence>
<evidence type="ECO:0000313" key="9">
    <source>
        <dbReference type="Proteomes" id="UP000184514"/>
    </source>
</evidence>
<dbReference type="Proteomes" id="UP000184514">
    <property type="component" value="Unassembled WGS sequence"/>
</dbReference>
<evidence type="ECO:0000313" key="8">
    <source>
        <dbReference type="EMBL" id="OJI91873.1"/>
    </source>
</evidence>
<dbReference type="GO" id="GO:0005886">
    <property type="term" value="C:plasma membrane"/>
    <property type="evidence" value="ECO:0007669"/>
    <property type="project" value="UniProtKB-SubCell"/>
</dbReference>
<reference evidence="8 9" key="1">
    <citation type="submission" date="2016-10" db="EMBL/GenBank/DDBJ databases">
        <title>Genome sequence of Planktotalea frisia SH6-1.</title>
        <authorList>
            <person name="Poehlein A."/>
            <person name="Bakenhus I."/>
            <person name="Voget S."/>
            <person name="Brinkhoff T."/>
            <person name="Simon M."/>
        </authorList>
    </citation>
    <scope>NUCLEOTIDE SEQUENCE [LARGE SCALE GENOMIC DNA]</scope>
    <source>
        <strain evidence="8 9">SH6-1</strain>
    </source>
</reference>
<evidence type="ECO:0000256" key="4">
    <source>
        <dbReference type="ARBA" id="ARBA00022692"/>
    </source>
</evidence>
<feature type="transmembrane region" description="Helical" evidence="7">
    <location>
        <begin position="12"/>
        <end position="37"/>
    </location>
</feature>
<keyword evidence="6 7" id="KW-0472">Membrane</keyword>
<evidence type="ECO:0000256" key="1">
    <source>
        <dbReference type="ARBA" id="ARBA00004651"/>
    </source>
</evidence>
<name>A0A1L9NRN2_9RHOB</name>
<dbReference type="GO" id="GO:0022857">
    <property type="term" value="F:transmembrane transporter activity"/>
    <property type="evidence" value="ECO:0007669"/>
    <property type="project" value="InterPro"/>
</dbReference>
<protein>
    <submittedName>
        <fullName evidence="8">Choline transport protein BetT</fullName>
    </submittedName>
</protein>
<evidence type="ECO:0000256" key="7">
    <source>
        <dbReference type="SAM" id="Phobius"/>
    </source>
</evidence>
<comment type="subcellular location">
    <subcellularLocation>
        <location evidence="1">Cell membrane</location>
        <topology evidence="1">Multi-pass membrane protein</topology>
    </subcellularLocation>
</comment>
<evidence type="ECO:0000256" key="5">
    <source>
        <dbReference type="ARBA" id="ARBA00022989"/>
    </source>
</evidence>
<evidence type="ECO:0000256" key="6">
    <source>
        <dbReference type="ARBA" id="ARBA00023136"/>
    </source>
</evidence>
<keyword evidence="3" id="KW-1003">Cell membrane</keyword>
<comment type="caution">
    <text evidence="8">The sequence shown here is derived from an EMBL/GenBank/DDBJ whole genome shotgun (WGS) entry which is preliminary data.</text>
</comment>
<keyword evidence="5 7" id="KW-1133">Transmembrane helix</keyword>
<dbReference type="AlphaFoldDB" id="A0A1L9NRN2"/>
<dbReference type="Pfam" id="PF02028">
    <property type="entry name" value="BCCT"/>
    <property type="match status" value="1"/>
</dbReference>